<dbReference type="RefSeq" id="WP_062795960.1">
    <property type="nucleotide sequence ID" value="NZ_CBCRXS010000008.1"/>
</dbReference>
<dbReference type="SUPFAM" id="SSF64288">
    <property type="entry name" value="Chorismate lyase-like"/>
    <property type="match status" value="1"/>
</dbReference>
<dbReference type="Proteomes" id="UP000274762">
    <property type="component" value="Unassembled WGS sequence"/>
</dbReference>
<accession>A0A495K5J4</accession>
<gene>
    <name evidence="5" type="ORF">DFJ75_3408</name>
</gene>
<evidence type="ECO:0000256" key="2">
    <source>
        <dbReference type="ARBA" id="ARBA00023125"/>
    </source>
</evidence>
<dbReference type="EMBL" id="RBKV01000001">
    <property type="protein sequence ID" value="RKR96556.1"/>
    <property type="molecule type" value="Genomic_DNA"/>
</dbReference>
<name>A0A495K5J4_WILMA</name>
<dbReference type="InterPro" id="IPR028978">
    <property type="entry name" value="Chorismate_lyase_/UTRA_dom_sf"/>
</dbReference>
<dbReference type="PROSITE" id="PS50949">
    <property type="entry name" value="HTH_GNTR"/>
    <property type="match status" value="1"/>
</dbReference>
<evidence type="ECO:0000313" key="5">
    <source>
        <dbReference type="EMBL" id="RKR96556.1"/>
    </source>
</evidence>
<dbReference type="InterPro" id="IPR011663">
    <property type="entry name" value="UTRA"/>
</dbReference>
<evidence type="ECO:0000313" key="6">
    <source>
        <dbReference type="Proteomes" id="UP000274762"/>
    </source>
</evidence>
<organism evidence="5 6">
    <name type="scientific">Williamsia marianensis</name>
    <dbReference type="NCBI Taxonomy" id="85044"/>
    <lineage>
        <taxon>Bacteria</taxon>
        <taxon>Bacillati</taxon>
        <taxon>Actinomycetota</taxon>
        <taxon>Actinomycetes</taxon>
        <taxon>Mycobacteriales</taxon>
        <taxon>Nocardiaceae</taxon>
        <taxon>Williamsia</taxon>
    </lineage>
</organism>
<dbReference type="InterPro" id="IPR050679">
    <property type="entry name" value="Bact_HTH_transcr_reg"/>
</dbReference>
<dbReference type="PRINTS" id="PR00035">
    <property type="entry name" value="HTHGNTR"/>
</dbReference>
<sequence length="246" mass="27335">MQMRPPGGTRLRADNARMVADVLRRQVHDGDVAGSLDEPTLIADFGVSRNTIRDALTILRDEGLIERSPRVGTHVVARQLEHGLDALQGLKETFLMHGEVRNTVKVATLVDPPRAVARKLALDDGEQAVYIERLRFLDDEPISLDVTYLVPDLGIPLIQHDLEHNDVFALLEQIAGERLGRATMTVEAVNADPHSAAHLEIASGAAMLLLERLTHLQAGDRPVDLEYIRMRSDRVCLRSTARRTQE</sequence>
<dbReference type="Pfam" id="PF07702">
    <property type="entry name" value="UTRA"/>
    <property type="match status" value="1"/>
</dbReference>
<dbReference type="InterPro" id="IPR000524">
    <property type="entry name" value="Tscrpt_reg_HTH_GntR"/>
</dbReference>
<dbReference type="Pfam" id="PF00392">
    <property type="entry name" value="GntR"/>
    <property type="match status" value="1"/>
</dbReference>
<dbReference type="SMART" id="SM00345">
    <property type="entry name" value="HTH_GNTR"/>
    <property type="match status" value="1"/>
</dbReference>
<dbReference type="InterPro" id="IPR036388">
    <property type="entry name" value="WH-like_DNA-bd_sf"/>
</dbReference>
<keyword evidence="3" id="KW-0804">Transcription</keyword>
<proteinExistence type="predicted"/>
<dbReference type="AlphaFoldDB" id="A0A495K5J4"/>
<keyword evidence="2" id="KW-0238">DNA-binding</keyword>
<comment type="caution">
    <text evidence="5">The sequence shown here is derived from an EMBL/GenBank/DDBJ whole genome shotgun (WGS) entry which is preliminary data.</text>
</comment>
<dbReference type="GO" id="GO:0045892">
    <property type="term" value="P:negative regulation of DNA-templated transcription"/>
    <property type="evidence" value="ECO:0007669"/>
    <property type="project" value="TreeGrafter"/>
</dbReference>
<dbReference type="Gene3D" id="1.10.10.10">
    <property type="entry name" value="Winged helix-like DNA-binding domain superfamily/Winged helix DNA-binding domain"/>
    <property type="match status" value="1"/>
</dbReference>
<evidence type="ECO:0000256" key="1">
    <source>
        <dbReference type="ARBA" id="ARBA00023015"/>
    </source>
</evidence>
<dbReference type="Gene3D" id="3.40.1410.10">
    <property type="entry name" value="Chorismate lyase-like"/>
    <property type="match status" value="1"/>
</dbReference>
<dbReference type="PANTHER" id="PTHR44846">
    <property type="entry name" value="MANNOSYL-D-GLYCERATE TRANSPORT/METABOLISM SYSTEM REPRESSOR MNGR-RELATED"/>
    <property type="match status" value="1"/>
</dbReference>
<protein>
    <submittedName>
        <fullName evidence="5">GntR family transcriptional regulator</fullName>
    </submittedName>
</protein>
<dbReference type="GO" id="GO:0003700">
    <property type="term" value="F:DNA-binding transcription factor activity"/>
    <property type="evidence" value="ECO:0007669"/>
    <property type="project" value="InterPro"/>
</dbReference>
<keyword evidence="1" id="KW-0805">Transcription regulation</keyword>
<dbReference type="SUPFAM" id="SSF46785">
    <property type="entry name" value="Winged helix' DNA-binding domain"/>
    <property type="match status" value="1"/>
</dbReference>
<dbReference type="PANTHER" id="PTHR44846:SF17">
    <property type="entry name" value="GNTR-FAMILY TRANSCRIPTIONAL REGULATOR"/>
    <property type="match status" value="1"/>
</dbReference>
<dbReference type="SMART" id="SM00866">
    <property type="entry name" value="UTRA"/>
    <property type="match status" value="1"/>
</dbReference>
<evidence type="ECO:0000259" key="4">
    <source>
        <dbReference type="PROSITE" id="PS50949"/>
    </source>
</evidence>
<feature type="domain" description="HTH gntR-type" evidence="4">
    <location>
        <begin position="13"/>
        <end position="78"/>
    </location>
</feature>
<reference evidence="5 6" key="1">
    <citation type="submission" date="2018-10" db="EMBL/GenBank/DDBJ databases">
        <title>Sequencing the genomes of 1000 actinobacteria strains.</title>
        <authorList>
            <person name="Klenk H.-P."/>
        </authorList>
    </citation>
    <scope>NUCLEOTIDE SEQUENCE [LARGE SCALE GENOMIC DNA]</scope>
    <source>
        <strain evidence="5 6">DSM 44343</strain>
    </source>
</reference>
<evidence type="ECO:0000256" key="3">
    <source>
        <dbReference type="ARBA" id="ARBA00023163"/>
    </source>
</evidence>
<dbReference type="GO" id="GO:0003677">
    <property type="term" value="F:DNA binding"/>
    <property type="evidence" value="ECO:0007669"/>
    <property type="project" value="UniProtKB-KW"/>
</dbReference>
<dbReference type="InterPro" id="IPR036390">
    <property type="entry name" value="WH_DNA-bd_sf"/>
</dbReference>